<name>A0A2H3DUA8_ARMGA</name>
<accession>A0A2H3DUA8</accession>
<organism evidence="2 3">
    <name type="scientific">Armillaria gallica</name>
    <name type="common">Bulbous honey fungus</name>
    <name type="synonym">Armillaria bulbosa</name>
    <dbReference type="NCBI Taxonomy" id="47427"/>
    <lineage>
        <taxon>Eukaryota</taxon>
        <taxon>Fungi</taxon>
        <taxon>Dikarya</taxon>
        <taxon>Basidiomycota</taxon>
        <taxon>Agaricomycotina</taxon>
        <taxon>Agaricomycetes</taxon>
        <taxon>Agaricomycetidae</taxon>
        <taxon>Agaricales</taxon>
        <taxon>Marasmiineae</taxon>
        <taxon>Physalacriaceae</taxon>
        <taxon>Armillaria</taxon>
    </lineage>
</organism>
<dbReference type="Proteomes" id="UP000217790">
    <property type="component" value="Unassembled WGS sequence"/>
</dbReference>
<feature type="signal peptide" evidence="1">
    <location>
        <begin position="1"/>
        <end position="19"/>
    </location>
</feature>
<evidence type="ECO:0000313" key="2">
    <source>
        <dbReference type="EMBL" id="PBK98809.1"/>
    </source>
</evidence>
<protein>
    <submittedName>
        <fullName evidence="2">Uncharacterized protein</fullName>
    </submittedName>
</protein>
<dbReference type="OrthoDB" id="2506773at2759"/>
<feature type="chain" id="PRO_5013709113" evidence="1">
    <location>
        <begin position="20"/>
        <end position="476"/>
    </location>
</feature>
<evidence type="ECO:0000313" key="3">
    <source>
        <dbReference type="Proteomes" id="UP000217790"/>
    </source>
</evidence>
<sequence length="476" mass="53966">MPPVFTLFHPFFLIPHLQALQLKPQFKLQIQWSSCLLIQHLSLDTWLSLNVDIEKQNEACQLKAYNHVADPANFPDVASDIASIINIKSLERDSLRVPSFLALFSEVPKFIMAWLAGEEQREKENRKRDDVSLGREANIPLPFFTNKNLCYIMDHASTLPTMKANLKPGETKGAWILDILKLSAMFSEELSILYSEYSEAVPNCFRFHNMRKQSSGQRWLLSSDVPAQLRLKAVAWAWLSLAWAHWNVKPSLSHQKGLGSGWLGLEPWLFGCGRDTPVGQYSMDIKSIAVPTSSCKDTLTDLQSRCLLPMIDIMASLLCRGWLTAGLGLSLSRHITTAKIMVELEVAEAKWRLDDQTERRMATHLGLWGTARRVFLPLSAEQWEDGLHSQLHCMWRARPHHRQTLQWQCFLETYLGSNLVNSLGKPLGLESQPVPIPARVITQSNGYGFQLGCQVFFAGCQVAGYSNEEFLNYIIL</sequence>
<keyword evidence="1" id="KW-0732">Signal</keyword>
<keyword evidence="3" id="KW-1185">Reference proteome</keyword>
<reference evidence="3" key="1">
    <citation type="journal article" date="2017" name="Nat. Ecol. Evol.">
        <title>Genome expansion and lineage-specific genetic innovations in the forest pathogenic fungi Armillaria.</title>
        <authorList>
            <person name="Sipos G."/>
            <person name="Prasanna A.N."/>
            <person name="Walter M.C."/>
            <person name="O'Connor E."/>
            <person name="Balint B."/>
            <person name="Krizsan K."/>
            <person name="Kiss B."/>
            <person name="Hess J."/>
            <person name="Varga T."/>
            <person name="Slot J."/>
            <person name="Riley R."/>
            <person name="Boka B."/>
            <person name="Rigling D."/>
            <person name="Barry K."/>
            <person name="Lee J."/>
            <person name="Mihaltcheva S."/>
            <person name="LaButti K."/>
            <person name="Lipzen A."/>
            <person name="Waldron R."/>
            <person name="Moloney N.M."/>
            <person name="Sperisen C."/>
            <person name="Kredics L."/>
            <person name="Vagvoelgyi C."/>
            <person name="Patrignani A."/>
            <person name="Fitzpatrick D."/>
            <person name="Nagy I."/>
            <person name="Doyle S."/>
            <person name="Anderson J.B."/>
            <person name="Grigoriev I.V."/>
            <person name="Gueldener U."/>
            <person name="Muensterkoetter M."/>
            <person name="Nagy L.G."/>
        </authorList>
    </citation>
    <scope>NUCLEOTIDE SEQUENCE [LARGE SCALE GENOMIC DNA]</scope>
    <source>
        <strain evidence="3">Ar21-2</strain>
    </source>
</reference>
<dbReference type="STRING" id="47427.A0A2H3DUA8"/>
<dbReference type="AlphaFoldDB" id="A0A2H3DUA8"/>
<dbReference type="InParanoid" id="A0A2H3DUA8"/>
<gene>
    <name evidence="2" type="ORF">ARMGADRAFT_1026701</name>
</gene>
<proteinExistence type="predicted"/>
<evidence type="ECO:0000256" key="1">
    <source>
        <dbReference type="SAM" id="SignalP"/>
    </source>
</evidence>
<dbReference type="EMBL" id="KZ293648">
    <property type="protein sequence ID" value="PBK98809.1"/>
    <property type="molecule type" value="Genomic_DNA"/>
</dbReference>